<name>A0A3A6QDN4_9VIBR</name>
<sequence>MNCLFTRLATVLLFIKMDKNSPLSIENQQTIFFLHFNVDGKREKPFNTPRRPDSSVGRAED</sequence>
<protein>
    <submittedName>
        <fullName evidence="2">Uncharacterized protein</fullName>
    </submittedName>
</protein>
<organism evidence="2 3">
    <name type="scientific">Vibrio sinensis</name>
    <dbReference type="NCBI Taxonomy" id="2302434"/>
    <lineage>
        <taxon>Bacteria</taxon>
        <taxon>Pseudomonadati</taxon>
        <taxon>Pseudomonadota</taxon>
        <taxon>Gammaproteobacteria</taxon>
        <taxon>Vibrionales</taxon>
        <taxon>Vibrionaceae</taxon>
        <taxon>Vibrio</taxon>
    </lineage>
</organism>
<evidence type="ECO:0000256" key="1">
    <source>
        <dbReference type="SAM" id="MobiDB-lite"/>
    </source>
</evidence>
<dbReference type="AlphaFoldDB" id="A0A3A6QDN4"/>
<reference evidence="2 3" key="1">
    <citation type="submission" date="2018-08" db="EMBL/GenBank/DDBJ databases">
        <title>Vibrio isolated from the Eastern China Marginal Seas.</title>
        <authorList>
            <person name="Li Y."/>
        </authorList>
    </citation>
    <scope>NUCLEOTIDE SEQUENCE [LARGE SCALE GENOMIC DNA]</scope>
    <source>
        <strain evidence="2 3">BEI233</strain>
    </source>
</reference>
<feature type="region of interest" description="Disordered" evidence="1">
    <location>
        <begin position="41"/>
        <end position="61"/>
    </location>
</feature>
<keyword evidence="3" id="KW-1185">Reference proteome</keyword>
<evidence type="ECO:0000313" key="2">
    <source>
        <dbReference type="EMBL" id="RJX70648.1"/>
    </source>
</evidence>
<accession>A0A3A6QDN4</accession>
<gene>
    <name evidence="2" type="ORF">DZ860_12120</name>
</gene>
<dbReference type="EMBL" id="QVMU01000010">
    <property type="protein sequence ID" value="RJX70648.1"/>
    <property type="molecule type" value="Genomic_DNA"/>
</dbReference>
<evidence type="ECO:0000313" key="3">
    <source>
        <dbReference type="Proteomes" id="UP000273252"/>
    </source>
</evidence>
<dbReference type="Proteomes" id="UP000273252">
    <property type="component" value="Unassembled WGS sequence"/>
</dbReference>
<proteinExistence type="predicted"/>
<comment type="caution">
    <text evidence="2">The sequence shown here is derived from an EMBL/GenBank/DDBJ whole genome shotgun (WGS) entry which is preliminary data.</text>
</comment>